<dbReference type="Proteomes" id="UP000286997">
    <property type="component" value="Unassembled WGS sequence"/>
</dbReference>
<keyword evidence="9" id="KW-0418">Kinase</keyword>
<evidence type="ECO:0000256" key="3">
    <source>
        <dbReference type="ARBA" id="ARBA00021740"/>
    </source>
</evidence>
<accession>A0A437NXC5</accession>
<evidence type="ECO:0000256" key="13">
    <source>
        <dbReference type="SAM" id="MobiDB-lite"/>
    </source>
</evidence>
<dbReference type="RefSeq" id="WP_127733093.1">
    <property type="nucleotide sequence ID" value="NZ_SACP01000028.1"/>
</dbReference>
<dbReference type="InterPro" id="IPR000780">
    <property type="entry name" value="CheR_MeTrfase"/>
</dbReference>
<comment type="catalytic activity">
    <reaction evidence="1">
        <text>ATP + protein L-histidine = ADP + protein N-phospho-L-histidine.</text>
        <dbReference type="EC" id="2.7.13.3"/>
    </reaction>
</comment>
<dbReference type="GO" id="GO:0005524">
    <property type="term" value="F:ATP binding"/>
    <property type="evidence" value="ECO:0007669"/>
    <property type="project" value="UniProtKB-KW"/>
</dbReference>
<evidence type="ECO:0000259" key="16">
    <source>
        <dbReference type="PROSITE" id="PS50123"/>
    </source>
</evidence>
<dbReference type="PRINTS" id="PR00996">
    <property type="entry name" value="CHERMTFRASE"/>
</dbReference>
<evidence type="ECO:0000256" key="1">
    <source>
        <dbReference type="ARBA" id="ARBA00000085"/>
    </source>
</evidence>
<feature type="domain" description="CheR-type methyltransferase" evidence="16">
    <location>
        <begin position="217"/>
        <end position="492"/>
    </location>
</feature>
<evidence type="ECO:0000256" key="6">
    <source>
        <dbReference type="ARBA" id="ARBA00022643"/>
    </source>
</evidence>
<evidence type="ECO:0000256" key="11">
    <source>
        <dbReference type="PROSITE-ProRule" id="PRU00050"/>
    </source>
</evidence>
<dbReference type="InterPro" id="IPR013656">
    <property type="entry name" value="PAS_4"/>
</dbReference>
<dbReference type="PANTHER" id="PTHR24422:SF27">
    <property type="entry name" value="PROTEIN-GLUTAMATE O-METHYLTRANSFERASE"/>
    <property type="match status" value="1"/>
</dbReference>
<sequence length="1186" mass="131263">MPAQRPQEAIVATPPEPDDPASRPTVIVAVSASGADTRSLHPLLARVPIPEHAALVVVLQHREALDEDALARALAEAGRSTSPVVDGAQPEGGRLYLPDANVILSLDGGRFRLRPAEQRVGERGTIDSFLVSLAREEDGHGLAVVLAGTGGEGTLGFKAVKEGGGLTLAEETEESRSGGLAASNSAAALADAVLPLDGLIERIGACIAQVGEQGLASARLDPAETAAALATIAAILRNKTGHDFHGYKPGTFLRRVQRRMQVVQAATLRHYEEILRGRPDEALQLFNDLLIGATQFFRDPREFDLLEREVIPALFENKTRNDQLRVWVIGCSTGEEAYSIGILLREHMATLDEVPQVQIFATDLDGRALASARAARYAASIAADLTPERLARWFVREGNTYCIVKELREMCIFSQHSIVKDAPFSRLDLVSCRNLLIYLDADLQDRVVPLFHFALKPDGFLFLGNSENTSRHTKLFAPVESRSRIFRRIETGQRILPDFPFAAVDRRLVGGGLTAERPRPAETPLVRRAERFAERFAPAYVIADEAYNVLHFSGRTGRYIDPAGGAASLNLLQLIHPDLRLDLRTVLTRAAETGETVQADGLRIGQNGHTLMVDIVVEPVRDGPNPTLSFFVLFKDGAAAAADPAAALPSHTEHTERLEAELRTIKDRLQATIEELESTNEELKSSNEEYQSLNEELQSANEELETSKEELQSVNEELTTVNGELGHRVQELGRANSDLKNFLESTQIATVFLDNELRVTNYTPTVAEIFHLVESDTGRPIGHIKSRIAYEELQDDARRVLRTLSVVEREITGSTTGAQYIVRVLPYRSVDNFIAGVVVTFVDITARKQAEERQMASERRLRALVEGIPQLVWRADGDGRLTWTSPQWTAYTSLSETASQDLGWLRALHPQDREQVAAAWAAAGRTGLFEMEGRIAPAGETRYRWFKMRAMPVHDARGEVVEWLGTSTDVDDLRQMQEQQNVMVAELQHRTRNLIAVVRSIAEQTMTASDSLDAFRDQFNDRLTALSRVQGLLSRAGEHPITLRGLIRSELDALGAAEMEDRIVLEGPDVSLRKASVQTFTLALHELATNARKYGALASPNGRLTVTWRIDATEQERRRLILEWIEEGITRDVDAPVRHGYGRELIERALPYALDARTRYTLGEDTVHCSIDLPLGASDRRRDEER</sequence>
<feature type="coiled-coil region" evidence="12">
    <location>
        <begin position="655"/>
        <end position="724"/>
    </location>
</feature>
<dbReference type="InterPro" id="IPR036890">
    <property type="entry name" value="HATPase_C_sf"/>
</dbReference>
<evidence type="ECO:0000256" key="12">
    <source>
        <dbReference type="SAM" id="Coils"/>
    </source>
</evidence>
<dbReference type="SUPFAM" id="SSF52738">
    <property type="entry name" value="Methylesterase CheB, C-terminal domain"/>
    <property type="match status" value="1"/>
</dbReference>
<dbReference type="Gene3D" id="3.30.565.10">
    <property type="entry name" value="Histidine kinase-like ATPase, C-terminal domain"/>
    <property type="match status" value="1"/>
</dbReference>
<organism evidence="17 18">
    <name type="scientific">Methylobacterium oryzihabitans</name>
    <dbReference type="NCBI Taxonomy" id="2499852"/>
    <lineage>
        <taxon>Bacteria</taxon>
        <taxon>Pseudomonadati</taxon>
        <taxon>Pseudomonadota</taxon>
        <taxon>Alphaproteobacteria</taxon>
        <taxon>Hyphomicrobiales</taxon>
        <taxon>Methylobacteriaceae</taxon>
        <taxon>Methylobacterium</taxon>
    </lineage>
</organism>
<feature type="domain" description="CheB-type methylesterase" evidence="15">
    <location>
        <begin position="20"/>
        <end position="210"/>
    </location>
</feature>
<keyword evidence="6" id="KW-0288">FMN</keyword>
<dbReference type="GO" id="GO:0008757">
    <property type="term" value="F:S-adenosylmethionine-dependent methyltransferase activity"/>
    <property type="evidence" value="ECO:0007669"/>
    <property type="project" value="InterPro"/>
</dbReference>
<evidence type="ECO:0000256" key="2">
    <source>
        <dbReference type="ARBA" id="ARBA00012438"/>
    </source>
</evidence>
<dbReference type="GO" id="GO:0008984">
    <property type="term" value="F:protein-glutamate methylesterase activity"/>
    <property type="evidence" value="ECO:0007669"/>
    <property type="project" value="InterPro"/>
</dbReference>
<feature type="domain" description="PAC" evidence="14">
    <location>
        <begin position="929"/>
        <end position="982"/>
    </location>
</feature>
<evidence type="ECO:0000259" key="14">
    <source>
        <dbReference type="PROSITE" id="PS50113"/>
    </source>
</evidence>
<dbReference type="Pfam" id="PF01339">
    <property type="entry name" value="CheB_methylest"/>
    <property type="match status" value="1"/>
</dbReference>
<dbReference type="SUPFAM" id="SSF53335">
    <property type="entry name" value="S-adenosyl-L-methionine-dependent methyltransferases"/>
    <property type="match status" value="1"/>
</dbReference>
<evidence type="ECO:0000313" key="18">
    <source>
        <dbReference type="Proteomes" id="UP000286997"/>
    </source>
</evidence>
<keyword evidence="4" id="KW-0597">Phosphoprotein</keyword>
<feature type="region of interest" description="Disordered" evidence="13">
    <location>
        <begin position="1"/>
        <end position="23"/>
    </location>
</feature>
<evidence type="ECO:0000256" key="5">
    <source>
        <dbReference type="ARBA" id="ARBA00022630"/>
    </source>
</evidence>
<dbReference type="Gene3D" id="3.40.50.180">
    <property type="entry name" value="Methylesterase CheB, C-terminal domain"/>
    <property type="match status" value="1"/>
</dbReference>
<dbReference type="SMART" id="SM00091">
    <property type="entry name" value="PAS"/>
    <property type="match status" value="3"/>
</dbReference>
<keyword evidence="18" id="KW-1185">Reference proteome</keyword>
<comment type="caution">
    <text evidence="17">The sequence shown here is derived from an EMBL/GenBank/DDBJ whole genome shotgun (WGS) entry which is preliminary data.</text>
</comment>
<protein>
    <recommendedName>
        <fullName evidence="3">Blue-light-activated histidine kinase</fullName>
        <ecNumber evidence="2">2.7.13.3</ecNumber>
    </recommendedName>
</protein>
<dbReference type="Pfam" id="PF03705">
    <property type="entry name" value="CheR_N"/>
    <property type="match status" value="1"/>
</dbReference>
<dbReference type="GO" id="GO:0004673">
    <property type="term" value="F:protein histidine kinase activity"/>
    <property type="evidence" value="ECO:0007669"/>
    <property type="project" value="UniProtKB-EC"/>
</dbReference>
<dbReference type="Gene3D" id="1.20.1480.30">
    <property type="entry name" value="Designed four-helix bundle protein"/>
    <property type="match status" value="1"/>
</dbReference>
<dbReference type="PROSITE" id="PS50113">
    <property type="entry name" value="PAC"/>
    <property type="match status" value="2"/>
</dbReference>
<dbReference type="PANTHER" id="PTHR24422">
    <property type="entry name" value="CHEMOTAXIS PROTEIN METHYLTRANSFERASE"/>
    <property type="match status" value="1"/>
</dbReference>
<dbReference type="AlphaFoldDB" id="A0A437NXC5"/>
<gene>
    <name evidence="17" type="ORF">EOE48_22340</name>
</gene>
<dbReference type="InterPro" id="IPR022642">
    <property type="entry name" value="CheR_C"/>
</dbReference>
<dbReference type="Pfam" id="PF01739">
    <property type="entry name" value="CheR"/>
    <property type="match status" value="1"/>
</dbReference>
<dbReference type="SMART" id="SM00138">
    <property type="entry name" value="MeTrc"/>
    <property type="match status" value="1"/>
</dbReference>
<evidence type="ECO:0000256" key="9">
    <source>
        <dbReference type="ARBA" id="ARBA00022777"/>
    </source>
</evidence>
<dbReference type="Pfam" id="PF08448">
    <property type="entry name" value="PAS_4"/>
    <property type="match status" value="1"/>
</dbReference>
<dbReference type="EMBL" id="SACP01000028">
    <property type="protein sequence ID" value="RVU14650.1"/>
    <property type="molecule type" value="Genomic_DNA"/>
</dbReference>
<dbReference type="InterPro" id="IPR022641">
    <property type="entry name" value="CheR_N"/>
</dbReference>
<comment type="caution">
    <text evidence="11">Lacks conserved residue(s) required for the propagation of feature annotation.</text>
</comment>
<keyword evidence="10" id="KW-0067">ATP-binding</keyword>
<dbReference type="InterPro" id="IPR035909">
    <property type="entry name" value="CheB_C"/>
</dbReference>
<dbReference type="FunFam" id="3.30.450.20:FF:000099">
    <property type="entry name" value="Sensory box sensor histidine kinase"/>
    <property type="match status" value="1"/>
</dbReference>
<evidence type="ECO:0000256" key="8">
    <source>
        <dbReference type="ARBA" id="ARBA00022741"/>
    </source>
</evidence>
<dbReference type="GO" id="GO:0000156">
    <property type="term" value="F:phosphorelay response regulator activity"/>
    <property type="evidence" value="ECO:0007669"/>
    <property type="project" value="InterPro"/>
</dbReference>
<dbReference type="InterPro" id="IPR029063">
    <property type="entry name" value="SAM-dependent_MTases_sf"/>
</dbReference>
<dbReference type="InterPro" id="IPR035965">
    <property type="entry name" value="PAS-like_dom_sf"/>
</dbReference>
<evidence type="ECO:0000313" key="17">
    <source>
        <dbReference type="EMBL" id="RVU14650.1"/>
    </source>
</evidence>
<dbReference type="GO" id="GO:0006935">
    <property type="term" value="P:chemotaxis"/>
    <property type="evidence" value="ECO:0007669"/>
    <property type="project" value="InterPro"/>
</dbReference>
<keyword evidence="7" id="KW-0808">Transferase</keyword>
<keyword evidence="5" id="KW-0285">Flavoprotein</keyword>
<evidence type="ECO:0000256" key="7">
    <source>
        <dbReference type="ARBA" id="ARBA00022679"/>
    </source>
</evidence>
<dbReference type="SMART" id="SM00911">
    <property type="entry name" value="HWE_HK"/>
    <property type="match status" value="1"/>
</dbReference>
<dbReference type="PROSITE" id="PS50123">
    <property type="entry name" value="CHER"/>
    <property type="match status" value="1"/>
</dbReference>
<dbReference type="SUPFAM" id="SSF55785">
    <property type="entry name" value="PYP-like sensor domain (PAS domain)"/>
    <property type="match status" value="2"/>
</dbReference>
<dbReference type="InterPro" id="IPR000014">
    <property type="entry name" value="PAS"/>
</dbReference>
<dbReference type="NCBIfam" id="TIGR00229">
    <property type="entry name" value="sensory_box"/>
    <property type="match status" value="1"/>
</dbReference>
<dbReference type="SUPFAM" id="SSF47757">
    <property type="entry name" value="Chemotaxis receptor methyltransferase CheR, N-terminal domain"/>
    <property type="match status" value="1"/>
</dbReference>
<feature type="domain" description="PAC" evidence="14">
    <location>
        <begin position="805"/>
        <end position="856"/>
    </location>
</feature>
<dbReference type="Pfam" id="PF07536">
    <property type="entry name" value="HWE_HK"/>
    <property type="match status" value="1"/>
</dbReference>
<dbReference type="PROSITE" id="PS50122">
    <property type="entry name" value="CHEB"/>
    <property type="match status" value="1"/>
</dbReference>
<keyword evidence="8" id="KW-0547">Nucleotide-binding</keyword>
<dbReference type="EC" id="2.7.13.3" evidence="2"/>
<dbReference type="InterPro" id="IPR050903">
    <property type="entry name" value="Bact_Chemotaxis_MeTrfase"/>
</dbReference>
<dbReference type="InterPro" id="IPR000673">
    <property type="entry name" value="Sig_transdc_resp-reg_Me-estase"/>
</dbReference>
<dbReference type="Pfam" id="PF13596">
    <property type="entry name" value="PAS_10"/>
    <property type="match status" value="1"/>
</dbReference>
<dbReference type="Gene3D" id="3.30.450.20">
    <property type="entry name" value="PAS domain"/>
    <property type="match status" value="2"/>
</dbReference>
<dbReference type="CDD" id="cd00130">
    <property type="entry name" value="PAS"/>
    <property type="match status" value="1"/>
</dbReference>
<name>A0A437NXC5_9HYPH</name>
<dbReference type="InterPro" id="IPR000700">
    <property type="entry name" value="PAS-assoc_C"/>
</dbReference>
<proteinExistence type="predicted"/>
<keyword evidence="12" id="KW-0175">Coiled coil</keyword>
<dbReference type="InterPro" id="IPR011102">
    <property type="entry name" value="Sig_transdc_His_kinase_HWE"/>
</dbReference>
<dbReference type="Gene3D" id="3.40.50.150">
    <property type="entry name" value="Vaccinia Virus protein VP39"/>
    <property type="match status" value="1"/>
</dbReference>
<reference evidence="17 18" key="1">
    <citation type="submission" date="2019-01" db="EMBL/GenBank/DDBJ databases">
        <authorList>
            <person name="Chen W.-M."/>
        </authorList>
    </citation>
    <scope>NUCLEOTIDE SEQUENCE [LARGE SCALE GENOMIC DNA]</scope>
    <source>
        <strain evidence="17 18">TER-1</strain>
    </source>
</reference>
<dbReference type="OrthoDB" id="9816309at2"/>
<evidence type="ECO:0000256" key="4">
    <source>
        <dbReference type="ARBA" id="ARBA00022553"/>
    </source>
</evidence>
<dbReference type="GO" id="GO:0005737">
    <property type="term" value="C:cytoplasm"/>
    <property type="evidence" value="ECO:0007669"/>
    <property type="project" value="InterPro"/>
</dbReference>
<evidence type="ECO:0000256" key="10">
    <source>
        <dbReference type="ARBA" id="ARBA00022840"/>
    </source>
</evidence>
<evidence type="ECO:0000259" key="15">
    <source>
        <dbReference type="PROSITE" id="PS50122"/>
    </source>
</evidence>